<evidence type="ECO:0000256" key="4">
    <source>
        <dbReference type="ARBA" id="ARBA00022723"/>
    </source>
</evidence>
<dbReference type="CDD" id="cd06572">
    <property type="entry name" value="Histidinol_dh"/>
    <property type="match status" value="1"/>
</dbReference>
<dbReference type="InterPro" id="IPR022695">
    <property type="entry name" value="Histidinol_DH_monofunct"/>
</dbReference>
<feature type="active site" description="Proton acceptor" evidence="8 10">
    <location>
        <position position="321"/>
    </location>
</feature>
<feature type="binding site" evidence="8 12">
    <location>
        <position position="255"/>
    </location>
    <ligand>
        <name>substrate</name>
    </ligand>
</feature>
<dbReference type="AlphaFoldDB" id="A0A9D1TJB5"/>
<comment type="catalytic activity">
    <reaction evidence="7 8">
        <text>L-histidinol + 2 NAD(+) + H2O = L-histidine + 2 NADH + 3 H(+)</text>
        <dbReference type="Rhea" id="RHEA:20641"/>
        <dbReference type="ChEBI" id="CHEBI:15377"/>
        <dbReference type="ChEBI" id="CHEBI:15378"/>
        <dbReference type="ChEBI" id="CHEBI:57540"/>
        <dbReference type="ChEBI" id="CHEBI:57595"/>
        <dbReference type="ChEBI" id="CHEBI:57699"/>
        <dbReference type="ChEBI" id="CHEBI:57945"/>
        <dbReference type="EC" id="1.1.1.23"/>
    </reaction>
</comment>
<evidence type="ECO:0000256" key="5">
    <source>
        <dbReference type="ARBA" id="ARBA00022833"/>
    </source>
</evidence>
<keyword evidence="6 8" id="KW-0560">Oxidoreductase</keyword>
<evidence type="ECO:0000313" key="16">
    <source>
        <dbReference type="Proteomes" id="UP000823937"/>
    </source>
</evidence>
<keyword evidence="5 8" id="KW-0862">Zinc</keyword>
<dbReference type="FunFam" id="3.40.50.1980:FF:000026">
    <property type="entry name" value="Histidinol dehydrogenase"/>
    <property type="match status" value="1"/>
</dbReference>
<feature type="binding site" evidence="8 13">
    <location>
        <position position="255"/>
    </location>
    <ligand>
        <name>Zn(2+)</name>
        <dbReference type="ChEBI" id="CHEBI:29105"/>
    </ligand>
</feature>
<feature type="binding site" evidence="8 12">
    <location>
        <position position="252"/>
    </location>
    <ligand>
        <name>substrate</name>
    </ligand>
</feature>
<dbReference type="FunFam" id="3.40.50.1980:FF:000001">
    <property type="entry name" value="Histidinol dehydrogenase"/>
    <property type="match status" value="1"/>
</dbReference>
<evidence type="ECO:0000256" key="13">
    <source>
        <dbReference type="PIRSR" id="PIRSR000099-4"/>
    </source>
</evidence>
<comment type="pathway">
    <text evidence="8">Amino-acid biosynthesis; L-histidine biosynthesis; L-histidine from 5-phospho-alpha-D-ribose 1-diphosphate: step 9/9.</text>
</comment>
<dbReference type="GO" id="GO:0051287">
    <property type="term" value="F:NAD binding"/>
    <property type="evidence" value="ECO:0007669"/>
    <property type="project" value="InterPro"/>
</dbReference>
<feature type="binding site" evidence="8 11">
    <location>
        <position position="184"/>
    </location>
    <ligand>
        <name>NAD(+)</name>
        <dbReference type="ChEBI" id="CHEBI:57540"/>
    </ligand>
</feature>
<proteinExistence type="inferred from homology"/>
<dbReference type="Pfam" id="PF00815">
    <property type="entry name" value="Histidinol_dh"/>
    <property type="match status" value="1"/>
</dbReference>
<reference evidence="15" key="2">
    <citation type="submission" date="2021-04" db="EMBL/GenBank/DDBJ databases">
        <authorList>
            <person name="Gilroy R."/>
        </authorList>
    </citation>
    <scope>NUCLEOTIDE SEQUENCE</scope>
    <source>
        <strain evidence="15">CHK169-2315</strain>
    </source>
</reference>
<dbReference type="InterPro" id="IPR016161">
    <property type="entry name" value="Ald_DH/histidinol_DH"/>
</dbReference>
<accession>A0A9D1TJB5</accession>
<keyword evidence="8" id="KW-0028">Amino-acid biosynthesis</keyword>
<dbReference type="NCBIfam" id="TIGR00069">
    <property type="entry name" value="hisD"/>
    <property type="match status" value="1"/>
</dbReference>
<organism evidence="15 16">
    <name type="scientific">Candidatus Pseudogracilibacillus intestinigallinarum</name>
    <dbReference type="NCBI Taxonomy" id="2838742"/>
    <lineage>
        <taxon>Bacteria</taxon>
        <taxon>Bacillati</taxon>
        <taxon>Bacillota</taxon>
        <taxon>Bacilli</taxon>
        <taxon>Bacillales</taxon>
        <taxon>Bacillaceae</taxon>
        <taxon>Pseudogracilibacillus</taxon>
    </lineage>
</organism>
<dbReference type="EC" id="1.1.1.23" evidence="3 8"/>
<dbReference type="Proteomes" id="UP000823937">
    <property type="component" value="Unassembled WGS sequence"/>
</dbReference>
<feature type="binding site" evidence="8 12">
    <location>
        <position position="230"/>
    </location>
    <ligand>
        <name>substrate</name>
    </ligand>
</feature>
<feature type="binding site" evidence="8 11">
    <location>
        <position position="207"/>
    </location>
    <ligand>
        <name>NAD(+)</name>
        <dbReference type="ChEBI" id="CHEBI:57540"/>
    </ligand>
</feature>
<comment type="function">
    <text evidence="1 8">Catalyzes the sequential NAD-dependent oxidations of L-histidinol to L-histidinaldehyde and then to L-histidine.</text>
</comment>
<dbReference type="GO" id="GO:0000105">
    <property type="term" value="P:L-histidine biosynthetic process"/>
    <property type="evidence" value="ECO:0007669"/>
    <property type="project" value="UniProtKB-UniRule"/>
</dbReference>
<dbReference type="Gene3D" id="1.20.5.1300">
    <property type="match status" value="1"/>
</dbReference>
<keyword evidence="8 11" id="KW-0520">NAD</keyword>
<evidence type="ECO:0000256" key="14">
    <source>
        <dbReference type="RuleBase" id="RU004175"/>
    </source>
</evidence>
<dbReference type="GO" id="GO:0004399">
    <property type="term" value="F:histidinol dehydrogenase activity"/>
    <property type="evidence" value="ECO:0007669"/>
    <property type="project" value="UniProtKB-UniRule"/>
</dbReference>
<keyword evidence="4 8" id="KW-0479">Metal-binding</keyword>
<dbReference type="Gene3D" id="3.40.50.1980">
    <property type="entry name" value="Nitrogenase molybdenum iron protein domain"/>
    <property type="match status" value="2"/>
</dbReference>
<comment type="cofactor">
    <cofactor evidence="8 13">
        <name>Zn(2+)</name>
        <dbReference type="ChEBI" id="CHEBI:29105"/>
    </cofactor>
    <text evidence="8 13">Binds 1 zinc ion per subunit.</text>
</comment>
<dbReference type="HAMAP" id="MF_01024">
    <property type="entry name" value="HisD"/>
    <property type="match status" value="1"/>
</dbReference>
<evidence type="ECO:0000256" key="6">
    <source>
        <dbReference type="ARBA" id="ARBA00023002"/>
    </source>
</evidence>
<name>A0A9D1TJB5_9BACI</name>
<evidence type="ECO:0000256" key="8">
    <source>
        <dbReference type="HAMAP-Rule" id="MF_01024"/>
    </source>
</evidence>
<comment type="similarity">
    <text evidence="2 8 9 14">Belongs to the histidinol dehydrogenase family.</text>
</comment>
<evidence type="ECO:0000256" key="10">
    <source>
        <dbReference type="PIRSR" id="PIRSR000099-1"/>
    </source>
</evidence>
<feature type="binding site" evidence="8 12">
    <location>
        <position position="408"/>
    </location>
    <ligand>
        <name>substrate</name>
    </ligand>
</feature>
<feature type="binding site" evidence="8 12">
    <location>
        <position position="354"/>
    </location>
    <ligand>
        <name>substrate</name>
    </ligand>
</feature>
<feature type="active site" description="Proton acceptor" evidence="8 10">
    <location>
        <position position="320"/>
    </location>
</feature>
<dbReference type="GO" id="GO:0005829">
    <property type="term" value="C:cytosol"/>
    <property type="evidence" value="ECO:0007669"/>
    <property type="project" value="TreeGrafter"/>
</dbReference>
<feature type="binding site" evidence="8 12">
    <location>
        <position position="321"/>
    </location>
    <ligand>
        <name>substrate</name>
    </ligand>
</feature>
<dbReference type="EMBL" id="DXHX01000063">
    <property type="protein sequence ID" value="HIV74306.1"/>
    <property type="molecule type" value="Genomic_DNA"/>
</dbReference>
<dbReference type="PIRSF" id="PIRSF000099">
    <property type="entry name" value="Histidinol_dh"/>
    <property type="match status" value="1"/>
</dbReference>
<feature type="binding site" evidence="8 13">
    <location>
        <position position="354"/>
    </location>
    <ligand>
        <name>Zn(2+)</name>
        <dbReference type="ChEBI" id="CHEBI:29105"/>
    </ligand>
</feature>
<keyword evidence="8" id="KW-0368">Histidine biosynthesis</keyword>
<feature type="binding site" evidence="8 13">
    <location>
        <position position="252"/>
    </location>
    <ligand>
        <name>Zn(2+)</name>
        <dbReference type="ChEBI" id="CHEBI:29105"/>
    </ligand>
</feature>
<dbReference type="InterPro" id="IPR001692">
    <property type="entry name" value="Histidinol_DH_CS"/>
</dbReference>
<comment type="caution">
    <text evidence="15">The sequence shown here is derived from an EMBL/GenBank/DDBJ whole genome shotgun (WGS) entry which is preliminary data.</text>
</comment>
<feature type="binding site" evidence="8 12">
    <location>
        <position position="413"/>
    </location>
    <ligand>
        <name>substrate</name>
    </ligand>
</feature>
<evidence type="ECO:0000256" key="3">
    <source>
        <dbReference type="ARBA" id="ARBA00012965"/>
    </source>
</evidence>
<dbReference type="PANTHER" id="PTHR21256">
    <property type="entry name" value="HISTIDINOL DEHYDROGENASE HDH"/>
    <property type="match status" value="1"/>
</dbReference>
<sequence length="422" mass="45952">MKMIHAANYFGEEKRTEVERNEKIDEAVLQIIQTVRQKGDAALLDYAAQFDRANLDQLTVSEEEIQTAIEEVEGSFIEAMTVAKKNIQAFHEAQKEKSWLLHEREGVMLGQQVTPLDRVGIYIPGGKAAYPSTVLMNAIPAIIAGVDNIAIATPPQKDGSINRYVLAAANIVGIQTVYKMGGAQAVAAFAYGTETVKQVDKIVGPGNDYVARAKKWVYGDVAIDMIAGPSEICVVADENANAAYVAADLLSQAEHDEAATSICVTTSEAFAEQVKIEVEKQLQTLDRYDIAKQSIEQNGKIIIAQTMNEAFAIVNDIAPEHLQLMIENATDYIQDVKHAGAIFLGDYSPEPLGDYMAGPNHTLPTSGTATFASPLGVYDFQKKSSIIRYSKEAFMKEATFIETIAQTEGLTAHAASISIRKQ</sequence>
<dbReference type="GO" id="GO:0008270">
    <property type="term" value="F:zinc ion binding"/>
    <property type="evidence" value="ECO:0007669"/>
    <property type="project" value="UniProtKB-UniRule"/>
</dbReference>
<evidence type="ECO:0000256" key="2">
    <source>
        <dbReference type="ARBA" id="ARBA00010178"/>
    </source>
</evidence>
<dbReference type="PROSITE" id="PS00611">
    <property type="entry name" value="HISOL_DEHYDROGENASE"/>
    <property type="match status" value="1"/>
</dbReference>
<protein>
    <recommendedName>
        <fullName evidence="3 8">Histidinol dehydrogenase</fullName>
        <shortName evidence="8">HDH</shortName>
        <ecNumber evidence="3 8">1.1.1.23</ecNumber>
    </recommendedName>
</protein>
<evidence type="ECO:0000256" key="12">
    <source>
        <dbReference type="PIRSR" id="PIRSR000099-3"/>
    </source>
</evidence>
<feature type="binding site" evidence="8 13">
    <location>
        <position position="413"/>
    </location>
    <ligand>
        <name>Zn(2+)</name>
        <dbReference type="ChEBI" id="CHEBI:29105"/>
    </ligand>
</feature>
<gene>
    <name evidence="8 15" type="primary">hisD</name>
    <name evidence="15" type="ORF">H9895_04405</name>
</gene>
<evidence type="ECO:0000256" key="11">
    <source>
        <dbReference type="PIRSR" id="PIRSR000099-2"/>
    </source>
</evidence>
<reference evidence="15" key="1">
    <citation type="journal article" date="2021" name="PeerJ">
        <title>Extensive microbial diversity within the chicken gut microbiome revealed by metagenomics and culture.</title>
        <authorList>
            <person name="Gilroy R."/>
            <person name="Ravi A."/>
            <person name="Getino M."/>
            <person name="Pursley I."/>
            <person name="Horton D.L."/>
            <person name="Alikhan N.F."/>
            <person name="Baker D."/>
            <person name="Gharbi K."/>
            <person name="Hall N."/>
            <person name="Watson M."/>
            <person name="Adriaenssens E.M."/>
            <person name="Foster-Nyarko E."/>
            <person name="Jarju S."/>
            <person name="Secka A."/>
            <person name="Antonio M."/>
            <person name="Oren A."/>
            <person name="Chaudhuri R.R."/>
            <person name="La Ragione R."/>
            <person name="Hildebrand F."/>
            <person name="Pallen M.J."/>
        </authorList>
    </citation>
    <scope>NUCLEOTIDE SEQUENCE</scope>
    <source>
        <strain evidence="15">CHK169-2315</strain>
    </source>
</reference>
<feature type="binding site" evidence="8 11">
    <location>
        <position position="122"/>
    </location>
    <ligand>
        <name>NAD(+)</name>
        <dbReference type="ChEBI" id="CHEBI:57540"/>
    </ligand>
</feature>
<evidence type="ECO:0000256" key="1">
    <source>
        <dbReference type="ARBA" id="ARBA00003850"/>
    </source>
</evidence>
<evidence type="ECO:0000313" key="15">
    <source>
        <dbReference type="EMBL" id="HIV74306.1"/>
    </source>
</evidence>
<evidence type="ECO:0000256" key="7">
    <source>
        <dbReference type="ARBA" id="ARBA00049489"/>
    </source>
</evidence>
<evidence type="ECO:0000256" key="9">
    <source>
        <dbReference type="PIRNR" id="PIRNR000099"/>
    </source>
</evidence>
<dbReference type="PANTHER" id="PTHR21256:SF2">
    <property type="entry name" value="HISTIDINE BIOSYNTHESIS TRIFUNCTIONAL PROTEIN"/>
    <property type="match status" value="1"/>
</dbReference>
<dbReference type="InterPro" id="IPR012131">
    <property type="entry name" value="Hstdl_DH"/>
</dbReference>
<dbReference type="SUPFAM" id="SSF53720">
    <property type="entry name" value="ALDH-like"/>
    <property type="match status" value="1"/>
</dbReference>
<dbReference type="PRINTS" id="PR00083">
    <property type="entry name" value="HOLDHDRGNASE"/>
</dbReference>